<proteinExistence type="predicted"/>
<evidence type="ECO:0000313" key="1">
    <source>
        <dbReference type="EMBL" id="CDS22238.1"/>
    </source>
</evidence>
<dbReference type="EMBL" id="LK028586">
    <property type="protein sequence ID" value="CDS22238.1"/>
    <property type="molecule type" value="Genomic_DNA"/>
</dbReference>
<gene>
    <name evidence="1" type="ORF">EgrG_000345500</name>
</gene>
<reference evidence="3" key="3">
    <citation type="submission" date="2020-10" db="UniProtKB">
        <authorList>
            <consortium name="WormBaseParasite"/>
        </authorList>
    </citation>
    <scope>IDENTIFICATION</scope>
</reference>
<sequence length="87" mass="10092">MDSFEIPGLPFLLTYSFTKIVPLCNPQASMIMSPPPLKIELKAKISFFFSLDYVRLLFLSLFSMQTFSFLLKFGTVFQLLLRFFSSF</sequence>
<accession>A0A068WR23</accession>
<dbReference type="WBParaSite" id="EgrG_000345500">
    <property type="protein sequence ID" value="EgrG_000345500"/>
    <property type="gene ID" value="EgrG_000345500"/>
</dbReference>
<name>A0A068WR23_ECHGR</name>
<reference evidence="1 2" key="1">
    <citation type="journal article" date="2013" name="Nature">
        <title>The genomes of four tapeworm species reveal adaptations to parasitism.</title>
        <authorList>
            <person name="Tsai I.J."/>
            <person name="Zarowiecki M."/>
            <person name="Holroyd N."/>
            <person name="Garciarrubio A."/>
            <person name="Sanchez-Flores A."/>
            <person name="Brooks K.L."/>
            <person name="Tracey A."/>
            <person name="Bobes R.J."/>
            <person name="Fragoso G."/>
            <person name="Sciutto E."/>
            <person name="Aslett M."/>
            <person name="Beasley H."/>
            <person name="Bennett H.M."/>
            <person name="Cai J."/>
            <person name="Camicia F."/>
            <person name="Clark R."/>
            <person name="Cucher M."/>
            <person name="De Silva N."/>
            <person name="Day T.A."/>
            <person name="Deplazes P."/>
            <person name="Estrada K."/>
            <person name="Fernandez C."/>
            <person name="Holland P.W."/>
            <person name="Hou J."/>
            <person name="Hu S."/>
            <person name="Huckvale T."/>
            <person name="Hung S.S."/>
            <person name="Kamenetzky L."/>
            <person name="Keane J.A."/>
            <person name="Kiss F."/>
            <person name="Koziol U."/>
            <person name="Lambert O."/>
            <person name="Liu K."/>
            <person name="Luo X."/>
            <person name="Luo Y."/>
            <person name="Macchiaroli N."/>
            <person name="Nichol S."/>
            <person name="Paps J."/>
            <person name="Parkinson J."/>
            <person name="Pouchkina-Stantcheva N."/>
            <person name="Riddiford N."/>
            <person name="Rosenzvit M."/>
            <person name="Salinas G."/>
            <person name="Wasmuth J.D."/>
            <person name="Zamanian M."/>
            <person name="Zheng Y."/>
            <person name="Cai X."/>
            <person name="Soberon X."/>
            <person name="Olson P.D."/>
            <person name="Laclette J.P."/>
            <person name="Brehm K."/>
            <person name="Berriman M."/>
            <person name="Garciarrubio A."/>
            <person name="Bobes R.J."/>
            <person name="Fragoso G."/>
            <person name="Sanchez-Flores A."/>
            <person name="Estrada K."/>
            <person name="Cevallos M.A."/>
            <person name="Morett E."/>
            <person name="Gonzalez V."/>
            <person name="Portillo T."/>
            <person name="Ochoa-Leyva A."/>
            <person name="Jose M.V."/>
            <person name="Sciutto E."/>
            <person name="Landa A."/>
            <person name="Jimenez L."/>
            <person name="Valdes V."/>
            <person name="Carrero J.C."/>
            <person name="Larralde C."/>
            <person name="Morales-Montor J."/>
            <person name="Limon-Lason J."/>
            <person name="Soberon X."/>
            <person name="Laclette J.P."/>
        </authorList>
    </citation>
    <scope>NUCLEOTIDE SEQUENCE [LARGE SCALE GENOMIC DNA]</scope>
</reference>
<dbReference type="Proteomes" id="UP000492820">
    <property type="component" value="Unassembled WGS sequence"/>
</dbReference>
<organism evidence="1">
    <name type="scientific">Echinococcus granulosus</name>
    <name type="common">Hydatid tapeworm</name>
    <dbReference type="NCBI Taxonomy" id="6210"/>
    <lineage>
        <taxon>Eukaryota</taxon>
        <taxon>Metazoa</taxon>
        <taxon>Spiralia</taxon>
        <taxon>Lophotrochozoa</taxon>
        <taxon>Platyhelminthes</taxon>
        <taxon>Cestoda</taxon>
        <taxon>Eucestoda</taxon>
        <taxon>Cyclophyllidea</taxon>
        <taxon>Taeniidae</taxon>
        <taxon>Echinococcus</taxon>
        <taxon>Echinococcus granulosus group</taxon>
    </lineage>
</organism>
<evidence type="ECO:0000313" key="2">
    <source>
        <dbReference type="Proteomes" id="UP000492820"/>
    </source>
</evidence>
<evidence type="ECO:0000313" key="3">
    <source>
        <dbReference type="WBParaSite" id="EgrG_000345500"/>
    </source>
</evidence>
<reference evidence="1" key="2">
    <citation type="submission" date="2014-06" db="EMBL/GenBank/DDBJ databases">
        <authorList>
            <person name="Aslett M."/>
        </authorList>
    </citation>
    <scope>NUCLEOTIDE SEQUENCE</scope>
</reference>
<dbReference type="AlphaFoldDB" id="A0A068WR23"/>
<protein>
    <submittedName>
        <fullName evidence="1 3">Expressed protein</fullName>
    </submittedName>
</protein>